<gene>
    <name evidence="12" type="ORF">KDA10_02815</name>
</gene>
<reference evidence="12" key="2">
    <citation type="journal article" date="2021" name="Microbiome">
        <title>Successional dynamics and alternative stable states in a saline activated sludge microbial community over 9 years.</title>
        <authorList>
            <person name="Wang Y."/>
            <person name="Ye J."/>
            <person name="Ju F."/>
            <person name="Liu L."/>
            <person name="Boyd J.A."/>
            <person name="Deng Y."/>
            <person name="Parks D.H."/>
            <person name="Jiang X."/>
            <person name="Yin X."/>
            <person name="Woodcroft B.J."/>
            <person name="Tyson G.W."/>
            <person name="Hugenholtz P."/>
            <person name="Polz M.F."/>
            <person name="Zhang T."/>
        </authorList>
    </citation>
    <scope>NUCLEOTIDE SEQUENCE</scope>
    <source>
        <strain evidence="12">HKST-UBA80</strain>
    </source>
</reference>
<evidence type="ECO:0000256" key="8">
    <source>
        <dbReference type="ARBA" id="ARBA00023157"/>
    </source>
</evidence>
<dbReference type="InterPro" id="IPR038354">
    <property type="entry name" value="VKOR_sf"/>
</dbReference>
<evidence type="ECO:0000256" key="9">
    <source>
        <dbReference type="ARBA" id="ARBA00023284"/>
    </source>
</evidence>
<keyword evidence="5 10" id="KW-1133">Transmembrane helix</keyword>
<keyword evidence="8" id="KW-1015">Disulfide bond</keyword>
<dbReference type="Proteomes" id="UP000714817">
    <property type="component" value="Unassembled WGS sequence"/>
</dbReference>
<feature type="transmembrane region" description="Helical" evidence="10">
    <location>
        <begin position="137"/>
        <end position="157"/>
    </location>
</feature>
<dbReference type="GO" id="GO:0016020">
    <property type="term" value="C:membrane"/>
    <property type="evidence" value="ECO:0007669"/>
    <property type="project" value="UniProtKB-SubCell"/>
</dbReference>
<reference evidence="12" key="1">
    <citation type="submission" date="2020-04" db="EMBL/GenBank/DDBJ databases">
        <authorList>
            <person name="Zhang T."/>
        </authorList>
    </citation>
    <scope>NUCLEOTIDE SEQUENCE</scope>
    <source>
        <strain evidence="12">HKST-UBA80</strain>
    </source>
</reference>
<feature type="transmembrane region" description="Helical" evidence="10">
    <location>
        <begin position="6"/>
        <end position="28"/>
    </location>
</feature>
<evidence type="ECO:0000256" key="1">
    <source>
        <dbReference type="ARBA" id="ARBA00004141"/>
    </source>
</evidence>
<evidence type="ECO:0000256" key="6">
    <source>
        <dbReference type="ARBA" id="ARBA00023002"/>
    </source>
</evidence>
<evidence type="ECO:0000256" key="4">
    <source>
        <dbReference type="ARBA" id="ARBA00022719"/>
    </source>
</evidence>
<keyword evidence="4" id="KW-0874">Quinone</keyword>
<keyword evidence="9" id="KW-0676">Redox-active center</keyword>
<evidence type="ECO:0000256" key="5">
    <source>
        <dbReference type="ARBA" id="ARBA00022989"/>
    </source>
</evidence>
<dbReference type="GO" id="GO:0016491">
    <property type="term" value="F:oxidoreductase activity"/>
    <property type="evidence" value="ECO:0007669"/>
    <property type="project" value="UniProtKB-KW"/>
</dbReference>
<feature type="transmembrane region" description="Helical" evidence="10">
    <location>
        <begin position="65"/>
        <end position="85"/>
    </location>
</feature>
<evidence type="ECO:0000256" key="7">
    <source>
        <dbReference type="ARBA" id="ARBA00023136"/>
    </source>
</evidence>
<keyword evidence="3 10" id="KW-0812">Transmembrane</keyword>
<keyword evidence="6" id="KW-0560">Oxidoreductase</keyword>
<accession>A0A955E148</accession>
<dbReference type="InterPro" id="IPR012932">
    <property type="entry name" value="VKOR"/>
</dbReference>
<comment type="similarity">
    <text evidence="2">Belongs to the VKOR family.</text>
</comment>
<protein>
    <recommendedName>
        <fullName evidence="11">Vitamin K epoxide reductase domain-containing protein</fullName>
    </recommendedName>
</protein>
<feature type="domain" description="Vitamin K epoxide reductase" evidence="11">
    <location>
        <begin position="7"/>
        <end position="156"/>
    </location>
</feature>
<evidence type="ECO:0000313" key="12">
    <source>
        <dbReference type="EMBL" id="MCA9302263.1"/>
    </source>
</evidence>
<dbReference type="GO" id="GO:0048038">
    <property type="term" value="F:quinone binding"/>
    <property type="evidence" value="ECO:0007669"/>
    <property type="project" value="UniProtKB-KW"/>
</dbReference>
<comment type="caution">
    <text evidence="12">The sequence shown here is derived from an EMBL/GenBank/DDBJ whole genome shotgun (WGS) entry which is preliminary data.</text>
</comment>
<keyword evidence="7 10" id="KW-0472">Membrane</keyword>
<evidence type="ECO:0000256" key="3">
    <source>
        <dbReference type="ARBA" id="ARBA00022692"/>
    </source>
</evidence>
<feature type="transmembrane region" description="Helical" evidence="10">
    <location>
        <begin position="105"/>
        <end position="125"/>
    </location>
</feature>
<proteinExistence type="inferred from homology"/>
<comment type="subcellular location">
    <subcellularLocation>
        <location evidence="1">Membrane</location>
        <topology evidence="1">Multi-pass membrane protein</topology>
    </subcellularLocation>
</comment>
<dbReference type="AlphaFoldDB" id="A0A955E148"/>
<name>A0A955E148_UNCKA</name>
<evidence type="ECO:0000256" key="10">
    <source>
        <dbReference type="SAM" id="Phobius"/>
    </source>
</evidence>
<dbReference type="Pfam" id="PF07884">
    <property type="entry name" value="VKOR"/>
    <property type="match status" value="1"/>
</dbReference>
<dbReference type="SMART" id="SM00756">
    <property type="entry name" value="VKc"/>
    <property type="match status" value="1"/>
</dbReference>
<evidence type="ECO:0000313" key="13">
    <source>
        <dbReference type="Proteomes" id="UP000714817"/>
    </source>
</evidence>
<dbReference type="Gene3D" id="1.20.1440.130">
    <property type="entry name" value="VKOR domain"/>
    <property type="match status" value="1"/>
</dbReference>
<dbReference type="EMBL" id="JAGQNY010000009">
    <property type="protein sequence ID" value="MCA9302263.1"/>
    <property type="molecule type" value="Genomic_DNA"/>
</dbReference>
<sequence>MQTKLFIKSLLPAIFILVFVGLVISAMLHIEYSSENTFICGYTADVSGCETVKNSEYSYLFGIRLPVLGVAFFSTFLLLSGLGVFVQAGYLRTQLFKDFFKGRLYSFSILLLGLVGAFVEVYLLFIQHVILKEYCSWCLLLGIVALVVFVLSNFYFFSRNYFDK</sequence>
<evidence type="ECO:0000259" key="11">
    <source>
        <dbReference type="SMART" id="SM00756"/>
    </source>
</evidence>
<organism evidence="12 13">
    <name type="scientific">candidate division WWE3 bacterium</name>
    <dbReference type="NCBI Taxonomy" id="2053526"/>
    <lineage>
        <taxon>Bacteria</taxon>
        <taxon>Katanobacteria</taxon>
    </lineage>
</organism>
<evidence type="ECO:0000256" key="2">
    <source>
        <dbReference type="ARBA" id="ARBA00006214"/>
    </source>
</evidence>